<evidence type="ECO:0000313" key="11">
    <source>
        <dbReference type="Proteomes" id="UP000075374"/>
    </source>
</evidence>
<keyword evidence="4" id="KW-0479">Metal-binding</keyword>
<dbReference type="PROSITE" id="PS51346">
    <property type="entry name" value="PROKAR_ZN_DEPEND_PLPC_2"/>
    <property type="match status" value="1"/>
</dbReference>
<keyword evidence="7" id="KW-0862">Zinc</keyword>
<keyword evidence="3" id="KW-0964">Secreted</keyword>
<dbReference type="Pfam" id="PF00882">
    <property type="entry name" value="Zn_dep_PLPC"/>
    <property type="match status" value="1"/>
</dbReference>
<keyword evidence="11" id="KW-1185">Reference proteome</keyword>
<name>A0A151ARR1_9CLOT</name>
<evidence type="ECO:0000256" key="8">
    <source>
        <dbReference type="ARBA" id="ARBA00031285"/>
    </source>
</evidence>
<evidence type="ECO:0000256" key="2">
    <source>
        <dbReference type="ARBA" id="ARBA00018391"/>
    </source>
</evidence>
<dbReference type="Proteomes" id="UP000075374">
    <property type="component" value="Unassembled WGS sequence"/>
</dbReference>
<evidence type="ECO:0000256" key="4">
    <source>
        <dbReference type="ARBA" id="ARBA00022723"/>
    </source>
</evidence>
<dbReference type="Gene3D" id="1.10.575.10">
    <property type="entry name" value="P1 Nuclease"/>
    <property type="match status" value="1"/>
</dbReference>
<evidence type="ECO:0000256" key="3">
    <source>
        <dbReference type="ARBA" id="ARBA00022525"/>
    </source>
</evidence>
<feature type="domain" description="Zn-dependent PLC" evidence="9">
    <location>
        <begin position="22"/>
        <end position="237"/>
    </location>
</feature>
<evidence type="ECO:0000259" key="9">
    <source>
        <dbReference type="PROSITE" id="PS51346"/>
    </source>
</evidence>
<comment type="caution">
    <text evidence="10">The sequence shown here is derived from an EMBL/GenBank/DDBJ whole genome shotgun (WGS) entry which is preliminary data.</text>
</comment>
<dbReference type="InterPro" id="IPR001531">
    <property type="entry name" value="Zn_PLipaseC"/>
</dbReference>
<dbReference type="STRING" id="1121305.CLCOL_02620"/>
<evidence type="ECO:0000313" key="10">
    <source>
        <dbReference type="EMBL" id="KYH30316.1"/>
    </source>
</evidence>
<dbReference type="InterPro" id="IPR008947">
    <property type="entry name" value="PLipase_C/P1_nuclease_dom_sf"/>
</dbReference>
<dbReference type="EMBL" id="LTBB01000001">
    <property type="protein sequence ID" value="KYH30316.1"/>
    <property type="molecule type" value="Genomic_DNA"/>
</dbReference>
<dbReference type="SMART" id="SM00770">
    <property type="entry name" value="Zn_dep_PLPC"/>
    <property type="match status" value="1"/>
</dbReference>
<dbReference type="RefSeq" id="WP_061857194.1">
    <property type="nucleotide sequence ID" value="NZ_LTBB01000001.1"/>
</dbReference>
<gene>
    <name evidence="10" type="ORF">CLCOL_02620</name>
</gene>
<dbReference type="InterPro" id="IPR029002">
    <property type="entry name" value="PLPC/GPLD1"/>
</dbReference>
<evidence type="ECO:0000256" key="7">
    <source>
        <dbReference type="ARBA" id="ARBA00022833"/>
    </source>
</evidence>
<dbReference type="AlphaFoldDB" id="A0A151ARR1"/>
<dbReference type="GO" id="GO:0008270">
    <property type="term" value="F:zinc ion binding"/>
    <property type="evidence" value="ECO:0007669"/>
    <property type="project" value="InterPro"/>
</dbReference>
<dbReference type="EC" id="3.1.4.3" evidence="1"/>
<proteinExistence type="predicted"/>
<sequence length="237" mass="28119">MITKAEKLYGKTVRRFMRMVNPVKKMIINTHCMTHKYINNKALELLKNQGYVRQYKCYSIYIDSINDGVVWADQDFKSTNHFYHLTEKRGLYGFSNLLDECRYYHTLSFRYLEHGDVAMSMFYLGAACHLIQDATVPHHVNNRLLKSHRKFELFIIKNIALGHSFETKQNIKRYNNLEDYIENNALLANSAYLKFKNIQDRDERYMKVASMIIQEAQITTAGFMLDFYEKLRCKIDC</sequence>
<protein>
    <recommendedName>
        <fullName evidence="2">Phospholipase C</fullName>
        <ecNumber evidence="1">3.1.4.3</ecNumber>
    </recommendedName>
    <alternativeName>
        <fullName evidence="8">Phosphatidylcholine cholinephosphohydrolase</fullName>
    </alternativeName>
</protein>
<evidence type="ECO:0000256" key="5">
    <source>
        <dbReference type="ARBA" id="ARBA00022729"/>
    </source>
</evidence>
<keyword evidence="5" id="KW-0732">Signal</keyword>
<evidence type="ECO:0000256" key="6">
    <source>
        <dbReference type="ARBA" id="ARBA00022801"/>
    </source>
</evidence>
<dbReference type="CDD" id="cd11009">
    <property type="entry name" value="Zn_dep_PLPC"/>
    <property type="match status" value="1"/>
</dbReference>
<organism evidence="10 11">
    <name type="scientific">Clostridium colicanis DSM 13634</name>
    <dbReference type="NCBI Taxonomy" id="1121305"/>
    <lineage>
        <taxon>Bacteria</taxon>
        <taxon>Bacillati</taxon>
        <taxon>Bacillota</taxon>
        <taxon>Clostridia</taxon>
        <taxon>Eubacteriales</taxon>
        <taxon>Clostridiaceae</taxon>
        <taxon>Clostridium</taxon>
    </lineage>
</organism>
<accession>A0A151ARR1</accession>
<evidence type="ECO:0000256" key="1">
    <source>
        <dbReference type="ARBA" id="ARBA00012018"/>
    </source>
</evidence>
<dbReference type="GO" id="GO:0034480">
    <property type="term" value="F:phosphatidylcholine phospholipase C activity"/>
    <property type="evidence" value="ECO:0007669"/>
    <property type="project" value="UniProtKB-EC"/>
</dbReference>
<dbReference type="PATRIC" id="fig|1121305.3.peg.259"/>
<reference evidence="10 11" key="1">
    <citation type="submission" date="2016-02" db="EMBL/GenBank/DDBJ databases">
        <title>Genome sequence of Clostridium colicanis DSM 13634.</title>
        <authorList>
            <person name="Poehlein A."/>
            <person name="Daniel R."/>
        </authorList>
    </citation>
    <scope>NUCLEOTIDE SEQUENCE [LARGE SCALE GENOMIC DNA]</scope>
    <source>
        <strain evidence="10 11">DSM 13634</strain>
    </source>
</reference>
<keyword evidence="6" id="KW-0378">Hydrolase</keyword>
<dbReference type="SUPFAM" id="SSF48537">
    <property type="entry name" value="Phospholipase C/P1 nuclease"/>
    <property type="match status" value="1"/>
</dbReference>